<evidence type="ECO:0000313" key="1">
    <source>
        <dbReference type="EMBL" id="OMJ17142.1"/>
    </source>
</evidence>
<dbReference type="AlphaFoldDB" id="A0A1R1XR63"/>
<dbReference type="Proteomes" id="UP000187429">
    <property type="component" value="Unassembled WGS sequence"/>
</dbReference>
<dbReference type="PANTHER" id="PTHR10091">
    <property type="entry name" value="ALDOSE-1-EPIMERASE"/>
    <property type="match status" value="1"/>
</dbReference>
<dbReference type="Gene3D" id="2.70.98.10">
    <property type="match status" value="1"/>
</dbReference>
<organism evidence="1 2">
    <name type="scientific">Smittium culicis</name>
    <dbReference type="NCBI Taxonomy" id="133412"/>
    <lineage>
        <taxon>Eukaryota</taxon>
        <taxon>Fungi</taxon>
        <taxon>Fungi incertae sedis</taxon>
        <taxon>Zoopagomycota</taxon>
        <taxon>Kickxellomycotina</taxon>
        <taxon>Harpellomycetes</taxon>
        <taxon>Harpellales</taxon>
        <taxon>Legeriomycetaceae</taxon>
        <taxon>Smittium</taxon>
    </lineage>
</organism>
<dbReference type="SUPFAM" id="SSF74650">
    <property type="entry name" value="Galactose mutarotase-like"/>
    <property type="match status" value="1"/>
</dbReference>
<dbReference type="OrthoDB" id="274691at2759"/>
<proteinExistence type="predicted"/>
<dbReference type="Pfam" id="PF01263">
    <property type="entry name" value="Aldose_epim"/>
    <property type="match status" value="1"/>
</dbReference>
<keyword evidence="2" id="KW-1185">Reference proteome</keyword>
<dbReference type="InterPro" id="IPR014718">
    <property type="entry name" value="GH-type_carb-bd"/>
</dbReference>
<evidence type="ECO:0000313" key="2">
    <source>
        <dbReference type="Proteomes" id="UP000187429"/>
    </source>
</evidence>
<name>A0A1R1XR63_9FUNG</name>
<gene>
    <name evidence="1" type="ORF">AYI69_g7544</name>
</gene>
<dbReference type="InterPro" id="IPR008183">
    <property type="entry name" value="Aldose_1/G6P_1-epimerase"/>
</dbReference>
<dbReference type="EMBL" id="LSSM01003673">
    <property type="protein sequence ID" value="OMJ17142.1"/>
    <property type="molecule type" value="Genomic_DNA"/>
</dbReference>
<accession>A0A1R1XR63</accession>
<dbReference type="PANTHER" id="PTHR10091:SF0">
    <property type="entry name" value="GALACTOSE MUTAROTASE"/>
    <property type="match status" value="1"/>
</dbReference>
<dbReference type="InterPro" id="IPR011013">
    <property type="entry name" value="Gal_mutarotase_sf_dom"/>
</dbReference>
<reference evidence="2" key="1">
    <citation type="submission" date="2017-01" db="EMBL/GenBank/DDBJ databases">
        <authorList>
            <person name="Wang Y."/>
            <person name="White M."/>
            <person name="Kvist S."/>
            <person name="Moncalvo J.-M."/>
        </authorList>
    </citation>
    <scope>NUCLEOTIDE SEQUENCE [LARGE SCALE GENOMIC DNA]</scope>
    <source>
        <strain evidence="2">ID-206-W2</strain>
    </source>
</reference>
<sequence>METFIFNGEMARDYSDKNVVLGKPNPVEKRSKLMDFMTRPKNIGPDIHNPLLSQTFGGYDNIYTVMDTKLNDGSKHYPVVNVANIWSKLTGICMKVSTDEPCFVFYTGNSLPNDLIGKNGIKHGKHAAFSIETQRYNNAINIPKWKDMVTLKRGQLFSQNTIFGFSNDH</sequence>
<comment type="caution">
    <text evidence="1">The sequence shown here is derived from an EMBL/GenBank/DDBJ whole genome shotgun (WGS) entry which is preliminary data.</text>
</comment>
<protein>
    <submittedName>
        <fullName evidence="1">Aldose 1-epimerase</fullName>
    </submittedName>
</protein>
<dbReference type="GO" id="GO:0030246">
    <property type="term" value="F:carbohydrate binding"/>
    <property type="evidence" value="ECO:0007669"/>
    <property type="project" value="InterPro"/>
</dbReference>
<dbReference type="GO" id="GO:0006006">
    <property type="term" value="P:glucose metabolic process"/>
    <property type="evidence" value="ECO:0007669"/>
    <property type="project" value="TreeGrafter"/>
</dbReference>
<dbReference type="GO" id="GO:0004034">
    <property type="term" value="F:aldose 1-epimerase activity"/>
    <property type="evidence" value="ECO:0007669"/>
    <property type="project" value="TreeGrafter"/>
</dbReference>
<dbReference type="GO" id="GO:0033499">
    <property type="term" value="P:galactose catabolic process via UDP-galactose, Leloir pathway"/>
    <property type="evidence" value="ECO:0007669"/>
    <property type="project" value="TreeGrafter"/>
</dbReference>